<dbReference type="InterPro" id="IPR050925">
    <property type="entry name" value="Rhomboid_protease_S54"/>
</dbReference>
<dbReference type="Pfam" id="PF01694">
    <property type="entry name" value="Rhomboid"/>
    <property type="match status" value="1"/>
</dbReference>
<dbReference type="GO" id="GO:0008233">
    <property type="term" value="F:peptidase activity"/>
    <property type="evidence" value="ECO:0007669"/>
    <property type="project" value="UniProtKB-KW"/>
</dbReference>
<evidence type="ECO:0000259" key="8">
    <source>
        <dbReference type="Pfam" id="PF01694"/>
    </source>
</evidence>
<keyword evidence="4" id="KW-0378">Hydrolase</keyword>
<gene>
    <name evidence="9" type="ORF">P3W24_02460</name>
</gene>
<keyword evidence="10" id="KW-1185">Reference proteome</keyword>
<evidence type="ECO:0000256" key="5">
    <source>
        <dbReference type="ARBA" id="ARBA00022989"/>
    </source>
</evidence>
<evidence type="ECO:0000256" key="4">
    <source>
        <dbReference type="ARBA" id="ARBA00022801"/>
    </source>
</evidence>
<dbReference type="InterPro" id="IPR035952">
    <property type="entry name" value="Rhomboid-like_sf"/>
</dbReference>
<keyword evidence="6 7" id="KW-0472">Membrane</keyword>
<reference evidence="9 10" key="1">
    <citation type="journal article" date="2024" name="Curr. Microbiol.">
        <title>Luteibacter sahnii sp. nov., A Novel Yellow-Colored Xanthomonadin Pigment Producing Probiotic Bacterium from Healthy Rice Seed Microbiome.</title>
        <authorList>
            <person name="Jaiswal G."/>
            <person name="Rana R."/>
            <person name="Nayak P.K."/>
            <person name="Chouhan R."/>
            <person name="Gandhi S.G."/>
            <person name="Patel H.K."/>
            <person name="Patil P.B."/>
        </authorList>
    </citation>
    <scope>NUCLEOTIDE SEQUENCE [LARGE SCALE GENOMIC DNA]</scope>
    <source>
        <strain evidence="9 10">PPL201</strain>
    </source>
</reference>
<evidence type="ECO:0000256" key="3">
    <source>
        <dbReference type="ARBA" id="ARBA00022692"/>
    </source>
</evidence>
<dbReference type="RefSeq" id="WP_320550743.1">
    <property type="nucleotide sequence ID" value="NZ_JAQLOK010000002.1"/>
</dbReference>
<dbReference type="SUPFAM" id="SSF144091">
    <property type="entry name" value="Rhomboid-like"/>
    <property type="match status" value="1"/>
</dbReference>
<dbReference type="PANTHER" id="PTHR43731">
    <property type="entry name" value="RHOMBOID PROTEASE"/>
    <property type="match status" value="1"/>
</dbReference>
<evidence type="ECO:0000313" key="9">
    <source>
        <dbReference type="EMBL" id="MDF4023835.1"/>
    </source>
</evidence>
<organism evidence="9 10">
    <name type="scientific">Luteibacter sahnii</name>
    <dbReference type="NCBI Taxonomy" id="3021977"/>
    <lineage>
        <taxon>Bacteria</taxon>
        <taxon>Pseudomonadati</taxon>
        <taxon>Pseudomonadota</taxon>
        <taxon>Gammaproteobacteria</taxon>
        <taxon>Lysobacterales</taxon>
        <taxon>Rhodanobacteraceae</taxon>
        <taxon>Luteibacter</taxon>
    </lineage>
</organism>
<keyword evidence="3 7" id="KW-0812">Transmembrane</keyword>
<dbReference type="EMBL" id="JARJJS010000001">
    <property type="protein sequence ID" value="MDF4023835.1"/>
    <property type="molecule type" value="Genomic_DNA"/>
</dbReference>
<dbReference type="Gene3D" id="1.20.1540.10">
    <property type="entry name" value="Rhomboid-like"/>
    <property type="match status" value="1"/>
</dbReference>
<evidence type="ECO:0000256" key="7">
    <source>
        <dbReference type="SAM" id="Phobius"/>
    </source>
</evidence>
<accession>A0ABT6B6X9</accession>
<evidence type="ECO:0000313" key="10">
    <source>
        <dbReference type="Proteomes" id="UP001528850"/>
    </source>
</evidence>
<keyword evidence="5 7" id="KW-1133">Transmembrane helix</keyword>
<feature type="domain" description="Peptidase S54 rhomboid" evidence="8">
    <location>
        <begin position="62"/>
        <end position="207"/>
    </location>
</feature>
<comment type="similarity">
    <text evidence="2">Belongs to the peptidase S54 family.</text>
</comment>
<evidence type="ECO:0000256" key="1">
    <source>
        <dbReference type="ARBA" id="ARBA00004141"/>
    </source>
</evidence>
<name>A0ABT6B6X9_9GAMM</name>
<comment type="subcellular location">
    <subcellularLocation>
        <location evidence="1">Membrane</location>
        <topology evidence="1">Multi-pass membrane protein</topology>
    </subcellularLocation>
</comment>
<dbReference type="InterPro" id="IPR022764">
    <property type="entry name" value="Peptidase_S54_rhomboid_dom"/>
</dbReference>
<evidence type="ECO:0000256" key="6">
    <source>
        <dbReference type="ARBA" id="ARBA00023136"/>
    </source>
</evidence>
<feature type="transmembrane region" description="Helical" evidence="7">
    <location>
        <begin position="162"/>
        <end position="183"/>
    </location>
</feature>
<protein>
    <submittedName>
        <fullName evidence="9">Rhomboid family intramembrane serine protease</fullName>
    </submittedName>
</protein>
<proteinExistence type="inferred from homology"/>
<comment type="caution">
    <text evidence="9">The sequence shown here is derived from an EMBL/GenBank/DDBJ whole genome shotgun (WGS) entry which is preliminary data.</text>
</comment>
<feature type="transmembrane region" description="Helical" evidence="7">
    <location>
        <begin position="189"/>
        <end position="208"/>
    </location>
</feature>
<sequence>MFGRLLPVTRNLLIANVLLFALQMLLGDDTTFAVTRWLGLWPYGHDMVVDLGDGRPASIGFHVWQLVTYGFLHGSVLHIVLNMYGLYMFGSLIEGVMGARRFAIYYFTCLVAAAVAQLAVLYLFEPERMFPTVGASGAIFGLLGAFAMLFPREKLMLIPIPIGIPAWLFVTLYGVAELIFGITGTLAGVAHFAHLGGLVAGLALLWAWGVRPPPRPWAG</sequence>
<evidence type="ECO:0000256" key="2">
    <source>
        <dbReference type="ARBA" id="ARBA00009045"/>
    </source>
</evidence>
<keyword evidence="9" id="KW-0645">Protease</keyword>
<feature type="transmembrane region" description="Helical" evidence="7">
    <location>
        <begin position="130"/>
        <end position="150"/>
    </location>
</feature>
<dbReference type="PANTHER" id="PTHR43731:SF14">
    <property type="entry name" value="PRESENILIN-ASSOCIATED RHOMBOID-LIKE PROTEIN, MITOCHONDRIAL"/>
    <property type="match status" value="1"/>
</dbReference>
<dbReference type="Proteomes" id="UP001528850">
    <property type="component" value="Unassembled WGS sequence"/>
</dbReference>
<feature type="transmembrane region" description="Helical" evidence="7">
    <location>
        <begin position="102"/>
        <end position="124"/>
    </location>
</feature>
<dbReference type="SMART" id="SM01160">
    <property type="entry name" value="DUF1751"/>
    <property type="match status" value="1"/>
</dbReference>
<dbReference type="GO" id="GO:0006508">
    <property type="term" value="P:proteolysis"/>
    <property type="evidence" value="ECO:0007669"/>
    <property type="project" value="UniProtKB-KW"/>
</dbReference>